<evidence type="ECO:0000313" key="5">
    <source>
        <dbReference type="EMBL" id="BAO51838.1"/>
    </source>
</evidence>
<comment type="similarity">
    <text evidence="1 3">Belongs to the UDP-glycosyltransferase family.</text>
</comment>
<evidence type="ECO:0000256" key="4">
    <source>
        <dbReference type="RuleBase" id="RU362057"/>
    </source>
</evidence>
<dbReference type="PANTHER" id="PTHR11926:SF1407">
    <property type="entry name" value="7-DEOXYLOGANETIN GLUCOSYLTRANSFERASE-LIKE"/>
    <property type="match status" value="1"/>
</dbReference>
<keyword evidence="3" id="KW-0328">Glycosyltransferase</keyword>
<dbReference type="PROSITE" id="PS00375">
    <property type="entry name" value="UDPGT"/>
    <property type="match status" value="1"/>
</dbReference>
<dbReference type="FunFam" id="3.40.50.2000:FF:000027">
    <property type="entry name" value="Glycosyltransferase"/>
    <property type="match status" value="1"/>
</dbReference>
<sequence length="487" mass="54239">MTMETKPHAVCIPYPAQGHISPMLKLAKLLHQRGFHITFVNTHFNHNRLLKSRGPNSLDGLPDFRFESIPDGLPPTENKADATQDIPSLCESTEKTCLDPFRKLLFQLNDASSSSGGAVPPVSCVVSDASMPFTLKAGEEFGIPVALFWTISACGLLGYTQYENLVNKGFTPFKDESSFTNGYLDTLIDWIPAVNDIRLKDLPSFIRTTNPNDFMVKYVIRLIKLMSTGSAIIFNTFDSLERNVLEALSSMIPCPIYTLGPLHLLVNNTQPKSLSSIASNLWVEELECLQWLDSKDSKSIVYVNFGSITAVTPEQLIEFAWGLANSKKPFVWIIRPDLVDGDSAILPSEFVEETRERSLISSWCPQEEVLSHPAIGGFLTHCGWNSTLESLSAGVPMICWPFFAEQQTNCKFLCNYWGSGMEINPNVKRDDVEKLVRELMDGEKGNDMRNKAMEWKHKAHEATELGGSSLVNLDNIISKVLVPSSKP</sequence>
<dbReference type="SUPFAM" id="SSF53756">
    <property type="entry name" value="UDP-Glycosyltransferase/glycogen phosphorylase"/>
    <property type="match status" value="1"/>
</dbReference>
<dbReference type="EMBL" id="AB847096">
    <property type="protein sequence ID" value="BAO51838.1"/>
    <property type="molecule type" value="mRNA"/>
</dbReference>
<accession>W6JMG5</accession>
<dbReference type="Gene3D" id="3.40.50.2000">
    <property type="entry name" value="Glycogen Phosphorylase B"/>
    <property type="match status" value="2"/>
</dbReference>
<dbReference type="InterPro" id="IPR035595">
    <property type="entry name" value="UDP_glycos_trans_CS"/>
</dbReference>
<evidence type="ECO:0000256" key="1">
    <source>
        <dbReference type="ARBA" id="ARBA00009995"/>
    </source>
</evidence>
<proteinExistence type="evidence at transcript level"/>
<gene>
    <name evidence="5" type="primary">HIUGT119</name>
</gene>
<dbReference type="EC" id="2.4.1.-" evidence="4"/>
<dbReference type="AlphaFoldDB" id="W6JMG5"/>
<protein>
    <recommendedName>
        <fullName evidence="4">Glycosyltransferase</fullName>
        <ecNumber evidence="4">2.4.1.-</ecNumber>
    </recommendedName>
</protein>
<dbReference type="Pfam" id="PF00201">
    <property type="entry name" value="UDPGT"/>
    <property type="match status" value="1"/>
</dbReference>
<dbReference type="GO" id="GO:0080044">
    <property type="term" value="F:quercetin 7-O-glucosyltransferase activity"/>
    <property type="evidence" value="ECO:0007669"/>
    <property type="project" value="TreeGrafter"/>
</dbReference>
<dbReference type="FunFam" id="3.40.50.2000:FF:000055">
    <property type="entry name" value="Glycosyltransferase"/>
    <property type="match status" value="1"/>
</dbReference>
<evidence type="ECO:0000256" key="3">
    <source>
        <dbReference type="RuleBase" id="RU003718"/>
    </source>
</evidence>
<dbReference type="PANTHER" id="PTHR11926">
    <property type="entry name" value="GLUCOSYL/GLUCURONOSYL TRANSFERASES"/>
    <property type="match status" value="1"/>
</dbReference>
<name>W6JMG5_HUMLU</name>
<evidence type="ECO:0000256" key="2">
    <source>
        <dbReference type="ARBA" id="ARBA00022679"/>
    </source>
</evidence>
<reference evidence="5" key="1">
    <citation type="submission" date="2013-08" db="EMBL/GenBank/DDBJ databases">
        <title>Glycosyltransferases for volatiles.</title>
        <authorList>
            <person name="Ono E."/>
            <person name="Toyonaga H."/>
            <person name="Ohnishi T."/>
        </authorList>
    </citation>
    <scope>NUCLEOTIDE SEQUENCE</scope>
</reference>
<dbReference type="InterPro" id="IPR002213">
    <property type="entry name" value="UDP_glucos_trans"/>
</dbReference>
<organism evidence="5">
    <name type="scientific">Humulus lupulus</name>
    <name type="common">European hop</name>
    <dbReference type="NCBI Taxonomy" id="3486"/>
    <lineage>
        <taxon>Eukaryota</taxon>
        <taxon>Viridiplantae</taxon>
        <taxon>Streptophyta</taxon>
        <taxon>Embryophyta</taxon>
        <taxon>Tracheophyta</taxon>
        <taxon>Spermatophyta</taxon>
        <taxon>Magnoliopsida</taxon>
        <taxon>eudicotyledons</taxon>
        <taxon>Gunneridae</taxon>
        <taxon>Pentapetalae</taxon>
        <taxon>rosids</taxon>
        <taxon>fabids</taxon>
        <taxon>Rosales</taxon>
        <taxon>Cannabaceae</taxon>
        <taxon>Humulus</taxon>
    </lineage>
</organism>
<dbReference type="GO" id="GO:0080043">
    <property type="term" value="F:quercetin 3-O-glucosyltransferase activity"/>
    <property type="evidence" value="ECO:0007669"/>
    <property type="project" value="TreeGrafter"/>
</dbReference>
<dbReference type="CDD" id="cd03784">
    <property type="entry name" value="GT1_Gtf-like"/>
    <property type="match status" value="1"/>
</dbReference>
<keyword evidence="2 3" id="KW-0808">Transferase</keyword>